<dbReference type="Proteomes" id="UP001431775">
    <property type="component" value="Unassembled WGS sequence"/>
</dbReference>
<dbReference type="Pfam" id="PF01755">
    <property type="entry name" value="Glyco_transf_25"/>
    <property type="match status" value="1"/>
</dbReference>
<evidence type="ECO:0000313" key="3">
    <source>
        <dbReference type="Proteomes" id="UP001431775"/>
    </source>
</evidence>
<dbReference type="EMBL" id="JASBAN010000001">
    <property type="protein sequence ID" value="MDI2113290.1"/>
    <property type="molecule type" value="Genomic_DNA"/>
</dbReference>
<gene>
    <name evidence="2" type="ORF">QJV33_08400</name>
</gene>
<comment type="caution">
    <text evidence="2">The sequence shown here is derived from an EMBL/GenBank/DDBJ whole genome shotgun (WGS) entry which is preliminary data.</text>
</comment>
<proteinExistence type="predicted"/>
<protein>
    <submittedName>
        <fullName evidence="2">Glycosyltransferase family 25 protein</fullName>
    </submittedName>
</protein>
<evidence type="ECO:0000259" key="1">
    <source>
        <dbReference type="Pfam" id="PF01755"/>
    </source>
</evidence>
<accession>A0ABT6Q8Q6</accession>
<dbReference type="InterPro" id="IPR002654">
    <property type="entry name" value="Glyco_trans_25"/>
</dbReference>
<sequence length="251" mass="28578">MLPIYLINLQHQKERLEQFKVNNPFLVEHVNIFKAYEGNRLARRQLIFDGLITEKNNYKPKALGILKSHVELWKIAAKSEHGITIMEDDIIVHPDFAKANQVLINNKEQYDLIAWGYNLDWPIRLQTAKGLPSSLISYLVQVGDPTKLNIINQIGSYENQIDKASYLSQSITPNFISTTMFAGLPCYSITPQCAQALLDQLPIDIYNIQYYGTITAINVEFGIDITLEHLYKGMNVVIASPFLAYSNNQKS</sequence>
<reference evidence="2" key="1">
    <citation type="submission" date="2023-05" db="EMBL/GenBank/DDBJ databases">
        <title>Whole genome sequence of Commensalibacter sp.</title>
        <authorList>
            <person name="Charoenyingcharoen P."/>
            <person name="Yukphan P."/>
        </authorList>
    </citation>
    <scope>NUCLEOTIDE SEQUENCE</scope>
    <source>
        <strain evidence="2">TBRC 10068</strain>
    </source>
</reference>
<feature type="domain" description="Glycosyl transferase family 25" evidence="1">
    <location>
        <begin position="1"/>
        <end position="201"/>
    </location>
</feature>
<keyword evidence="3" id="KW-1185">Reference proteome</keyword>
<evidence type="ECO:0000313" key="2">
    <source>
        <dbReference type="EMBL" id="MDI2113290.1"/>
    </source>
</evidence>
<organism evidence="2 3">
    <name type="scientific">Commensalibacter nepenthis</name>
    <dbReference type="NCBI Taxonomy" id="3043872"/>
    <lineage>
        <taxon>Bacteria</taxon>
        <taxon>Pseudomonadati</taxon>
        <taxon>Pseudomonadota</taxon>
        <taxon>Alphaproteobacteria</taxon>
        <taxon>Acetobacterales</taxon>
        <taxon>Acetobacteraceae</taxon>
    </lineage>
</organism>
<name>A0ABT6Q8Q6_9PROT</name>
<dbReference type="RefSeq" id="WP_281462902.1">
    <property type="nucleotide sequence ID" value="NZ_JASBAN010000001.1"/>
</dbReference>